<keyword evidence="13" id="KW-0843">Virulence</keyword>
<evidence type="ECO:0000313" key="19">
    <source>
        <dbReference type="Proteomes" id="UP000631181"/>
    </source>
</evidence>
<dbReference type="Pfam" id="PF09286">
    <property type="entry name" value="Pro-kuma_activ"/>
    <property type="match status" value="1"/>
</dbReference>
<evidence type="ECO:0000259" key="17">
    <source>
        <dbReference type="PROSITE" id="PS51695"/>
    </source>
</evidence>
<evidence type="ECO:0000256" key="7">
    <source>
        <dbReference type="ARBA" id="ARBA00022670"/>
    </source>
</evidence>
<evidence type="ECO:0000256" key="11">
    <source>
        <dbReference type="ARBA" id="ARBA00022825"/>
    </source>
</evidence>
<evidence type="ECO:0000256" key="15">
    <source>
        <dbReference type="ARBA" id="ARBA00023180"/>
    </source>
</evidence>
<dbReference type="PANTHER" id="PTHR14218">
    <property type="entry name" value="PROTEASE S8 TRIPEPTIDYL PEPTIDASE I CLN2"/>
    <property type="match status" value="1"/>
</dbReference>
<dbReference type="SUPFAM" id="SSF52743">
    <property type="entry name" value="Subtilisin-like"/>
    <property type="match status" value="1"/>
</dbReference>
<keyword evidence="19" id="KW-1185">Reference proteome</keyword>
<evidence type="ECO:0000256" key="14">
    <source>
        <dbReference type="ARBA" id="ARBA00023145"/>
    </source>
</evidence>
<evidence type="ECO:0000313" key="18">
    <source>
        <dbReference type="EMBL" id="KAF7714856.1"/>
    </source>
</evidence>
<comment type="function">
    <text evidence="3">Secreted tripeptidyl-peptidase which degrades proteins at acidic pHs and is involved in virulence.</text>
</comment>
<dbReference type="SMART" id="SM00944">
    <property type="entry name" value="Pro-kuma_activ"/>
    <property type="match status" value="1"/>
</dbReference>
<dbReference type="InterPro" id="IPR015366">
    <property type="entry name" value="S53_propep"/>
</dbReference>
<evidence type="ECO:0000256" key="12">
    <source>
        <dbReference type="ARBA" id="ARBA00022837"/>
    </source>
</evidence>
<evidence type="ECO:0000256" key="2">
    <source>
        <dbReference type="ARBA" id="ARBA00001913"/>
    </source>
</evidence>
<protein>
    <recommendedName>
        <fullName evidence="5">tripeptidyl-peptidase II</fullName>
        <ecNumber evidence="5">3.4.14.10</ecNumber>
    </recommendedName>
</protein>
<dbReference type="CDD" id="cd04056">
    <property type="entry name" value="Peptidases_S53"/>
    <property type="match status" value="1"/>
</dbReference>
<evidence type="ECO:0000256" key="9">
    <source>
        <dbReference type="ARBA" id="ARBA00022729"/>
    </source>
</evidence>
<comment type="subcellular location">
    <subcellularLocation>
        <location evidence="4">Secreted</location>
        <location evidence="4">Extracellular space</location>
    </subcellularLocation>
</comment>
<evidence type="ECO:0000256" key="3">
    <source>
        <dbReference type="ARBA" id="ARBA00002451"/>
    </source>
</evidence>
<accession>A0A8J8WH91</accession>
<dbReference type="GO" id="GO:0004252">
    <property type="term" value="F:serine-type endopeptidase activity"/>
    <property type="evidence" value="ECO:0007669"/>
    <property type="project" value="InterPro"/>
</dbReference>
<dbReference type="Proteomes" id="UP000631181">
    <property type="component" value="Unassembled WGS sequence"/>
</dbReference>
<evidence type="ECO:0000256" key="13">
    <source>
        <dbReference type="ARBA" id="ARBA00023026"/>
    </source>
</evidence>
<dbReference type="GO" id="GO:0046872">
    <property type="term" value="F:metal ion binding"/>
    <property type="evidence" value="ECO:0007669"/>
    <property type="project" value="UniProtKB-KW"/>
</dbReference>
<dbReference type="GO" id="GO:0008240">
    <property type="term" value="F:tripeptidyl-peptidase activity"/>
    <property type="evidence" value="ECO:0007669"/>
    <property type="project" value="UniProtKB-EC"/>
</dbReference>
<evidence type="ECO:0000256" key="4">
    <source>
        <dbReference type="ARBA" id="ARBA00004239"/>
    </source>
</evidence>
<dbReference type="InterPro" id="IPR030400">
    <property type="entry name" value="Sedolisin_dom"/>
</dbReference>
<sequence length="493" mass="54093">MLLSSLTTILQAIGVPPSWSKGAQAESSKVLKFRLEMKSPGTAALEQTVLEVSSPHHPRYGKHMKRDEVADLLQPEHNVLDIILSWLYSNKVSENSIDVHGNWISFGATVSQAEAMFHTQFSYHHNSASQRSWIRTLEYSVPCRIWPYIHSVQPTTKFGKMKAPQNTDLSKRAGLPLDQPIVATAEDLVAECGIVMRPDCIRDLYGLYGTTASPDPANRLGVSGFLDQYARHADLTHFIHRFSSTASNLDFNVVSVNGGMNPQKSSASSTEASLDVQYAAALAHNAPVTFYTTVGRARSKSPAGELVVDDSQNEPFLDQLHYLINLPDDELPAVLTTSYGEIEQSVPATYARSVCNLFAQLGARGVSVIFSSGDSGVGESCLSNDGKNRTRFQTIFPASCPFVTAVGGVEGMHPEVAIDFSSGGFSDIFGRPEYQDQVVDNYLDHLGSQWAGYYNPRGRATPDVAAQAKNFIIRDHDTWLKISGTRFVPILRF</sequence>
<evidence type="ECO:0000256" key="6">
    <source>
        <dbReference type="ARBA" id="ARBA00022525"/>
    </source>
</evidence>
<dbReference type="Gene3D" id="3.40.50.200">
    <property type="entry name" value="Peptidase S8/S53 domain"/>
    <property type="match status" value="1"/>
</dbReference>
<evidence type="ECO:0000256" key="16">
    <source>
        <dbReference type="PROSITE-ProRule" id="PRU01032"/>
    </source>
</evidence>
<keyword evidence="10 18" id="KW-0378">Hydrolase</keyword>
<gene>
    <name evidence="18" type="ORF">PECM_007759</name>
</gene>
<name>A0A8J8WH91_9EURO</name>
<comment type="caution">
    <text evidence="16">Lacks conserved residue(s) required for the propagation of feature annotation.</text>
</comment>
<dbReference type="InterPro" id="IPR036852">
    <property type="entry name" value="Peptidase_S8/S53_dom_sf"/>
</dbReference>
<keyword evidence="6" id="KW-0964">Secreted</keyword>
<dbReference type="InterPro" id="IPR050819">
    <property type="entry name" value="Tripeptidyl-peptidase_I"/>
</dbReference>
<evidence type="ECO:0000256" key="1">
    <source>
        <dbReference type="ARBA" id="ARBA00001910"/>
    </source>
</evidence>
<proteinExistence type="predicted"/>
<keyword evidence="12" id="KW-0106">Calcium</keyword>
<reference evidence="18" key="1">
    <citation type="journal article" date="2020" name="Front. Microbiol.">
        <title>Gene regulatory networks of Penicillium echinulatum 2HH and Penicillium oxalicum 114-2 inferred by a computational biology approach.</title>
        <authorList>
            <person name="Lenz A.R."/>
            <person name="Galan-Vasquez E."/>
            <person name="Balbinot E."/>
            <person name="De Abreu F.P."/>
            <person name="De Oliveira N.S."/>
            <person name="Da Rosa L.O."/>
            <person name="De Avila E Silva S."/>
            <person name="Camassola M."/>
            <person name="Dillon A.J.P."/>
            <person name="Perez-Rueda E."/>
        </authorList>
    </citation>
    <scope>NUCLEOTIDE SEQUENCE</scope>
    <source>
        <strain evidence="18">S1M29</strain>
    </source>
</reference>
<dbReference type="SUPFAM" id="SSF54897">
    <property type="entry name" value="Protease propeptides/inhibitors"/>
    <property type="match status" value="1"/>
</dbReference>
<dbReference type="CDD" id="cd11377">
    <property type="entry name" value="Pro-peptidase_S53"/>
    <property type="match status" value="1"/>
</dbReference>
<dbReference type="EMBL" id="WIWV01000073">
    <property type="protein sequence ID" value="KAF7714856.1"/>
    <property type="molecule type" value="Genomic_DNA"/>
</dbReference>
<dbReference type="AlphaFoldDB" id="A0A8J8WH91"/>
<dbReference type="PANTHER" id="PTHR14218:SF32">
    <property type="entry name" value="TRIPEPTIDYL PEPTIDASE SED3 (AFU_ORTHOLOGUE AFUA_3G08930)"/>
    <property type="match status" value="1"/>
</dbReference>
<comment type="cofactor">
    <cofactor evidence="2">
        <name>Ca(2+)</name>
        <dbReference type="ChEBI" id="CHEBI:29108"/>
    </cofactor>
</comment>
<keyword evidence="7" id="KW-0645">Protease</keyword>
<dbReference type="GO" id="GO:0006508">
    <property type="term" value="P:proteolysis"/>
    <property type="evidence" value="ECO:0007669"/>
    <property type="project" value="UniProtKB-KW"/>
</dbReference>
<keyword evidence="9" id="KW-0732">Signal</keyword>
<evidence type="ECO:0000256" key="10">
    <source>
        <dbReference type="ARBA" id="ARBA00022801"/>
    </source>
</evidence>
<keyword evidence="8" id="KW-0479">Metal-binding</keyword>
<dbReference type="PROSITE" id="PS51695">
    <property type="entry name" value="SEDOLISIN"/>
    <property type="match status" value="1"/>
</dbReference>
<dbReference type="EC" id="3.4.14.10" evidence="5"/>
<keyword evidence="14" id="KW-0865">Zymogen</keyword>
<organism evidence="18 19">
    <name type="scientific">Penicillium ucsense</name>
    <dbReference type="NCBI Taxonomy" id="2839758"/>
    <lineage>
        <taxon>Eukaryota</taxon>
        <taxon>Fungi</taxon>
        <taxon>Dikarya</taxon>
        <taxon>Ascomycota</taxon>
        <taxon>Pezizomycotina</taxon>
        <taxon>Eurotiomycetes</taxon>
        <taxon>Eurotiomycetidae</taxon>
        <taxon>Eurotiales</taxon>
        <taxon>Aspergillaceae</taxon>
        <taxon>Penicillium</taxon>
    </lineage>
</organism>
<evidence type="ECO:0000256" key="5">
    <source>
        <dbReference type="ARBA" id="ARBA00012462"/>
    </source>
</evidence>
<keyword evidence="11" id="KW-0720">Serine protease</keyword>
<dbReference type="OrthoDB" id="409122at2759"/>
<dbReference type="GO" id="GO:0005576">
    <property type="term" value="C:extracellular region"/>
    <property type="evidence" value="ECO:0007669"/>
    <property type="project" value="UniProtKB-SubCell"/>
</dbReference>
<comment type="catalytic activity">
    <reaction evidence="1">
        <text>Release of an N-terminal tripeptide from a polypeptide.</text>
        <dbReference type="EC" id="3.4.14.10"/>
    </reaction>
</comment>
<feature type="domain" description="Peptidase S53" evidence="17">
    <location>
        <begin position="195"/>
        <end position="493"/>
    </location>
</feature>
<keyword evidence="15" id="KW-0325">Glycoprotein</keyword>
<evidence type="ECO:0000256" key="8">
    <source>
        <dbReference type="ARBA" id="ARBA00022723"/>
    </source>
</evidence>
<comment type="caution">
    <text evidence="18">The sequence shown here is derived from an EMBL/GenBank/DDBJ whole genome shotgun (WGS) entry which is preliminary data.</text>
</comment>